<proteinExistence type="inferred from homology"/>
<dbReference type="RefSeq" id="WP_154373117.1">
    <property type="nucleotide sequence ID" value="NZ_WKJJ01000005.1"/>
</dbReference>
<evidence type="ECO:0000259" key="2">
    <source>
        <dbReference type="Pfam" id="PF00975"/>
    </source>
</evidence>
<name>A0A7X2LR31_9BURK</name>
<comment type="similarity">
    <text evidence="1">Belongs to the thioesterase family.</text>
</comment>
<comment type="caution">
    <text evidence="3">The sequence shown here is derived from an EMBL/GenBank/DDBJ whole genome shotgun (WGS) entry which is preliminary data.</text>
</comment>
<dbReference type="PANTHER" id="PTHR11487">
    <property type="entry name" value="THIOESTERASE"/>
    <property type="match status" value="1"/>
</dbReference>
<evidence type="ECO:0000256" key="1">
    <source>
        <dbReference type="ARBA" id="ARBA00007169"/>
    </source>
</evidence>
<protein>
    <submittedName>
        <fullName evidence="3">Alpha/beta fold hydrolase</fullName>
    </submittedName>
</protein>
<dbReference type="InterPro" id="IPR001031">
    <property type="entry name" value="Thioesterase"/>
</dbReference>
<keyword evidence="4" id="KW-1185">Reference proteome</keyword>
<feature type="domain" description="Thioesterase" evidence="2">
    <location>
        <begin position="24"/>
        <end position="246"/>
    </location>
</feature>
<dbReference type="SUPFAM" id="SSF53474">
    <property type="entry name" value="alpha/beta-Hydrolases"/>
    <property type="match status" value="1"/>
</dbReference>
<dbReference type="Pfam" id="PF00975">
    <property type="entry name" value="Thioesterase"/>
    <property type="match status" value="1"/>
</dbReference>
<dbReference type="EMBL" id="WKJJ01000005">
    <property type="protein sequence ID" value="MRV72000.1"/>
    <property type="molecule type" value="Genomic_DNA"/>
</dbReference>
<keyword evidence="3" id="KW-0378">Hydrolase</keyword>
<reference evidence="3 4" key="1">
    <citation type="submission" date="2019-11" db="EMBL/GenBank/DDBJ databases">
        <title>Novel species isolated from a subtropical stream in China.</title>
        <authorList>
            <person name="Lu H."/>
        </authorList>
    </citation>
    <scope>NUCLEOTIDE SEQUENCE [LARGE SCALE GENOMIC DNA]</scope>
    <source>
        <strain evidence="3 4">FT92W</strain>
    </source>
</reference>
<sequence length="255" mass="27881">MASPKMLSPWLISLSELRDDEPVIVLLPHAGAGASSYFRFAQQITTARPLIVQLPGRENRMNAPLMTDLRACAGTILAELNRCLAGHREVLLFGHSLGALMAYEVARRYCEAAQASFTLRHVFLSGRGAPHAQGRLSAIHDLPDAQFWEEVRSLGGMPDALLSSPELKQLVAPILRADLQMNHDYAFAGEAPLPLPFTVLYGKQDHCAPQADVARWQDLTTAGYASHGFDGDHFFLFSRQSDVIQVLGATHALAV</sequence>
<dbReference type="PANTHER" id="PTHR11487:SF0">
    <property type="entry name" value="S-ACYL FATTY ACID SYNTHASE THIOESTERASE, MEDIUM CHAIN"/>
    <property type="match status" value="1"/>
</dbReference>
<dbReference type="InterPro" id="IPR029058">
    <property type="entry name" value="AB_hydrolase_fold"/>
</dbReference>
<gene>
    <name evidence="3" type="ORF">GJ700_09775</name>
</gene>
<organism evidence="3 4">
    <name type="scientific">Pseudoduganella rivuli</name>
    <dbReference type="NCBI Taxonomy" id="2666085"/>
    <lineage>
        <taxon>Bacteria</taxon>
        <taxon>Pseudomonadati</taxon>
        <taxon>Pseudomonadota</taxon>
        <taxon>Betaproteobacteria</taxon>
        <taxon>Burkholderiales</taxon>
        <taxon>Oxalobacteraceae</taxon>
        <taxon>Telluria group</taxon>
        <taxon>Pseudoduganella</taxon>
    </lineage>
</organism>
<dbReference type="GO" id="GO:0016787">
    <property type="term" value="F:hydrolase activity"/>
    <property type="evidence" value="ECO:0007669"/>
    <property type="project" value="UniProtKB-KW"/>
</dbReference>
<evidence type="ECO:0000313" key="4">
    <source>
        <dbReference type="Proteomes" id="UP000446768"/>
    </source>
</evidence>
<dbReference type="AlphaFoldDB" id="A0A7X2LR31"/>
<evidence type="ECO:0000313" key="3">
    <source>
        <dbReference type="EMBL" id="MRV72000.1"/>
    </source>
</evidence>
<dbReference type="Gene3D" id="3.40.50.1820">
    <property type="entry name" value="alpha/beta hydrolase"/>
    <property type="match status" value="1"/>
</dbReference>
<dbReference type="GO" id="GO:0008610">
    <property type="term" value="P:lipid biosynthetic process"/>
    <property type="evidence" value="ECO:0007669"/>
    <property type="project" value="TreeGrafter"/>
</dbReference>
<dbReference type="Proteomes" id="UP000446768">
    <property type="component" value="Unassembled WGS sequence"/>
</dbReference>
<dbReference type="InterPro" id="IPR012223">
    <property type="entry name" value="TEII"/>
</dbReference>
<accession>A0A7X2LR31</accession>